<dbReference type="PANTHER" id="PTHR31458:SF2">
    <property type="entry name" value="POLYGALACTURONASE 1 BETA-LIKE PROTEIN 2"/>
    <property type="match status" value="1"/>
</dbReference>
<dbReference type="InterPro" id="IPR004873">
    <property type="entry name" value="BURP_dom"/>
</dbReference>
<keyword evidence="10" id="KW-1185">Reference proteome</keyword>
<comment type="caution">
    <text evidence="9">The sequence shown here is derived from an EMBL/GenBank/DDBJ whole genome shotgun (WGS) entry which is preliminary data.</text>
</comment>
<evidence type="ECO:0000313" key="9">
    <source>
        <dbReference type="EMBL" id="KAE9467368.1"/>
    </source>
</evidence>
<keyword evidence="3" id="KW-0964">Secreted</keyword>
<gene>
    <name evidence="9" type="ORF">C3L33_00716</name>
</gene>
<dbReference type="OrthoDB" id="1684428at2759"/>
<proteinExistence type="predicted"/>
<evidence type="ECO:0000313" key="10">
    <source>
        <dbReference type="Proteomes" id="UP000428333"/>
    </source>
</evidence>
<name>A0A6A4MQR3_9ERIC</name>
<accession>A0A6A4MQR3</accession>
<dbReference type="GO" id="GO:0048046">
    <property type="term" value="C:apoplast"/>
    <property type="evidence" value="ECO:0007669"/>
    <property type="project" value="UniProtKB-SubCell"/>
</dbReference>
<comment type="subcellular location">
    <subcellularLocation>
        <location evidence="1">Secreted</location>
        <location evidence="1">Cell wall</location>
    </subcellularLocation>
    <subcellularLocation>
        <location evidence="2">Secreted</location>
        <location evidence="2">Extracellular space</location>
        <location evidence="2">Apoplast</location>
    </subcellularLocation>
</comment>
<dbReference type="Pfam" id="PF03181">
    <property type="entry name" value="BURP"/>
    <property type="match status" value="1"/>
</dbReference>
<evidence type="ECO:0000259" key="8">
    <source>
        <dbReference type="PROSITE" id="PS51277"/>
    </source>
</evidence>
<organism evidence="9 10">
    <name type="scientific">Rhododendron williamsianum</name>
    <dbReference type="NCBI Taxonomy" id="262921"/>
    <lineage>
        <taxon>Eukaryota</taxon>
        <taxon>Viridiplantae</taxon>
        <taxon>Streptophyta</taxon>
        <taxon>Embryophyta</taxon>
        <taxon>Tracheophyta</taxon>
        <taxon>Spermatophyta</taxon>
        <taxon>Magnoliopsida</taxon>
        <taxon>eudicotyledons</taxon>
        <taxon>Gunneridae</taxon>
        <taxon>Pentapetalae</taxon>
        <taxon>asterids</taxon>
        <taxon>Ericales</taxon>
        <taxon>Ericaceae</taxon>
        <taxon>Ericoideae</taxon>
        <taxon>Rhodoreae</taxon>
        <taxon>Rhododendron</taxon>
    </lineage>
</organism>
<evidence type="ECO:0000256" key="2">
    <source>
        <dbReference type="ARBA" id="ARBA00004271"/>
    </source>
</evidence>
<protein>
    <recommendedName>
        <fullName evidence="8">BURP domain-containing protein</fullName>
    </recommendedName>
</protein>
<evidence type="ECO:0000256" key="3">
    <source>
        <dbReference type="ARBA" id="ARBA00022512"/>
    </source>
</evidence>
<evidence type="ECO:0000256" key="7">
    <source>
        <dbReference type="SAM" id="MobiDB-lite"/>
    </source>
</evidence>
<evidence type="ECO:0000256" key="6">
    <source>
        <dbReference type="ARBA" id="ARBA00023180"/>
    </source>
</evidence>
<evidence type="ECO:0000256" key="4">
    <source>
        <dbReference type="ARBA" id="ARBA00022523"/>
    </source>
</evidence>
<feature type="region of interest" description="Disordered" evidence="7">
    <location>
        <begin position="1"/>
        <end position="25"/>
    </location>
</feature>
<dbReference type="SMART" id="SM01045">
    <property type="entry name" value="BURP"/>
    <property type="match status" value="1"/>
</dbReference>
<keyword evidence="4" id="KW-0052">Apoplast</keyword>
<feature type="compositionally biased region" description="Basic residues" evidence="7">
    <location>
        <begin position="14"/>
        <end position="25"/>
    </location>
</feature>
<feature type="domain" description="BURP" evidence="8">
    <location>
        <begin position="30"/>
        <end position="195"/>
    </location>
</feature>
<dbReference type="EMBL" id="QEFC01000035">
    <property type="protein sequence ID" value="KAE9467368.1"/>
    <property type="molecule type" value="Genomic_DNA"/>
</dbReference>
<dbReference type="Proteomes" id="UP000428333">
    <property type="component" value="Linkage Group LG01"/>
</dbReference>
<keyword evidence="6" id="KW-0325">Glycoprotein</keyword>
<evidence type="ECO:0000256" key="1">
    <source>
        <dbReference type="ARBA" id="ARBA00004191"/>
    </source>
</evidence>
<reference evidence="9 10" key="1">
    <citation type="journal article" date="2019" name="Genome Biol. Evol.">
        <title>The Rhododendron genome and chromosomal organization provide insight into shared whole-genome duplications across the heath family (Ericaceae).</title>
        <authorList>
            <person name="Soza V.L."/>
            <person name="Lindsley D."/>
            <person name="Waalkes A."/>
            <person name="Ramage E."/>
            <person name="Patwardhan R.P."/>
            <person name="Burton J.N."/>
            <person name="Adey A."/>
            <person name="Kumar A."/>
            <person name="Qiu R."/>
            <person name="Shendure J."/>
            <person name="Hall B."/>
        </authorList>
    </citation>
    <scope>NUCLEOTIDE SEQUENCE [LARGE SCALE GENOMIC DNA]</scope>
    <source>
        <strain evidence="9">RSF 1966-606</strain>
    </source>
</reference>
<feature type="non-terminal residue" evidence="9">
    <location>
        <position position="1"/>
    </location>
</feature>
<dbReference type="PROSITE" id="PS51277">
    <property type="entry name" value="BURP"/>
    <property type="match status" value="1"/>
</dbReference>
<keyword evidence="5" id="KW-0732">Signal</keyword>
<sequence length="195" mass="21789">MKRWASATIVGPPKRSRTSRNHRTVGKSLRGYISRNKGGSSGFRKLTLLKKRVTSSKLLFSTGELLELKRIFHSQNKSSGERVLVYALSECERNPSIGKTKRCVGSIEDMIDFVVSVLGHNATVRMTENINGSNWNVMIGKVKGINDGEVTKSVSCHESLYPYLLHYCNSVPKVRVYVSDIVDVEVFKVKSLSSH</sequence>
<dbReference type="PANTHER" id="PTHR31458">
    <property type="entry name" value="POLYGALACTURONASE 1 BETA-LIKE PROTEIN 2"/>
    <property type="match status" value="1"/>
</dbReference>
<dbReference type="AlphaFoldDB" id="A0A6A4MQR3"/>
<dbReference type="InterPro" id="IPR051897">
    <property type="entry name" value="PG-associated_BURP"/>
</dbReference>
<keyword evidence="3" id="KW-0134">Cell wall</keyword>
<evidence type="ECO:0000256" key="5">
    <source>
        <dbReference type="ARBA" id="ARBA00022729"/>
    </source>
</evidence>